<dbReference type="EMBL" id="JBJKBG010000010">
    <property type="protein sequence ID" value="KAL3719432.1"/>
    <property type="molecule type" value="Genomic_DNA"/>
</dbReference>
<evidence type="ECO:0000313" key="1">
    <source>
        <dbReference type="EMBL" id="KAL3719432.1"/>
    </source>
</evidence>
<organism evidence="1 2">
    <name type="scientific">Eucalyptus globulus</name>
    <name type="common">Tasmanian blue gum</name>
    <dbReference type="NCBI Taxonomy" id="34317"/>
    <lineage>
        <taxon>Eukaryota</taxon>
        <taxon>Viridiplantae</taxon>
        <taxon>Streptophyta</taxon>
        <taxon>Embryophyta</taxon>
        <taxon>Tracheophyta</taxon>
        <taxon>Spermatophyta</taxon>
        <taxon>Magnoliopsida</taxon>
        <taxon>eudicotyledons</taxon>
        <taxon>Gunneridae</taxon>
        <taxon>Pentapetalae</taxon>
        <taxon>rosids</taxon>
        <taxon>malvids</taxon>
        <taxon>Myrtales</taxon>
        <taxon>Myrtaceae</taxon>
        <taxon>Myrtoideae</taxon>
        <taxon>Eucalypteae</taxon>
        <taxon>Eucalyptus</taxon>
    </lineage>
</organism>
<evidence type="ECO:0000313" key="2">
    <source>
        <dbReference type="Proteomes" id="UP001634007"/>
    </source>
</evidence>
<name>A0ABD3IWI0_EUCGL</name>
<keyword evidence="2" id="KW-1185">Reference proteome</keyword>
<comment type="caution">
    <text evidence="1">The sequence shown here is derived from an EMBL/GenBank/DDBJ whole genome shotgun (WGS) entry which is preliminary data.</text>
</comment>
<proteinExistence type="predicted"/>
<accession>A0ABD3IWI0</accession>
<dbReference type="Proteomes" id="UP001634007">
    <property type="component" value="Unassembled WGS sequence"/>
</dbReference>
<protein>
    <recommendedName>
        <fullName evidence="3">RNase H type-1 domain-containing protein</fullName>
    </recommendedName>
</protein>
<reference evidence="1 2" key="1">
    <citation type="submission" date="2024-11" db="EMBL/GenBank/DDBJ databases">
        <title>Chromosome-level genome assembly of Eucalyptus globulus Labill. provides insights into its genome evolution.</title>
        <authorList>
            <person name="Li X."/>
        </authorList>
    </citation>
    <scope>NUCLEOTIDE SEQUENCE [LARGE SCALE GENOMIC DNA]</scope>
    <source>
        <strain evidence="1">CL2024</strain>
        <tissue evidence="1">Fresh tender leaves</tissue>
    </source>
</reference>
<gene>
    <name evidence="1" type="ORF">ACJRO7_004402</name>
</gene>
<evidence type="ECO:0008006" key="3">
    <source>
        <dbReference type="Google" id="ProtNLM"/>
    </source>
</evidence>
<dbReference type="AlphaFoldDB" id="A0ABD3IWI0"/>
<sequence length="154" mass="17556">MDKWFEDFFAEKTDLPSAEMVASTIWLIWKLRNDHVFRSKPPKVVSIADLAHAQVRAFTRWVPSKEQKRTNSRLSPESWRSSDSNGFKLNIDCSWVKGEEKNSVAEVVRDSRGLLIDGFAIEIQAETILCAKALALSHSLRFLTHRTTTHVGTI</sequence>